<dbReference type="InterPro" id="IPR006148">
    <property type="entry name" value="Glc/Gal-6P_isomerase"/>
</dbReference>
<evidence type="ECO:0000256" key="3">
    <source>
        <dbReference type="ARBA" id="ARBA00004961"/>
    </source>
</evidence>
<keyword evidence="7 9" id="KW-0378">Hydrolase</keyword>
<sequence>MITLPVYKEFDTAQKLAKVLAAKIAGQLQEAIDARGKAALVVSGGSTPLMLFSELSRQAIDWQDVYITLADERWVSPEHADSNERLVREHLLVRRAAKAKFRGLKNIYSVVDEGVGMTEEVLSNLPRPFDVVVLGMGNDGHTASLFPCSEQLQLGLTTGRTCLAVHPTTAPHGRLSLSLKAILDSKQIYLHLHGDPKREVLRQVLTSDDATEMPIRAVLNQRHTPVDVYWSQAS</sequence>
<evidence type="ECO:0000256" key="1">
    <source>
        <dbReference type="ARBA" id="ARBA00000832"/>
    </source>
</evidence>
<dbReference type="EC" id="3.1.1.31" evidence="5 7"/>
<evidence type="ECO:0000259" key="8">
    <source>
        <dbReference type="Pfam" id="PF01182"/>
    </source>
</evidence>
<dbReference type="EMBL" id="SWCI01000007">
    <property type="protein sequence ID" value="TKB48527.1"/>
    <property type="molecule type" value="Genomic_DNA"/>
</dbReference>
<evidence type="ECO:0000256" key="7">
    <source>
        <dbReference type="RuleBase" id="RU365095"/>
    </source>
</evidence>
<dbReference type="InterPro" id="IPR039104">
    <property type="entry name" value="6PGL"/>
</dbReference>
<dbReference type="InterPro" id="IPR005900">
    <property type="entry name" value="6-phosphogluconolactonase_DevB"/>
</dbReference>
<dbReference type="PANTHER" id="PTHR11054">
    <property type="entry name" value="6-PHOSPHOGLUCONOLACTONASE"/>
    <property type="match status" value="1"/>
</dbReference>
<dbReference type="NCBIfam" id="TIGR01198">
    <property type="entry name" value="pgl"/>
    <property type="match status" value="1"/>
</dbReference>
<protein>
    <recommendedName>
        <fullName evidence="6 7">6-phosphogluconolactonase</fullName>
        <shortName evidence="7">6PGL</shortName>
        <ecNumber evidence="5 7">3.1.1.31</ecNumber>
    </recommendedName>
</protein>
<dbReference type="InterPro" id="IPR037171">
    <property type="entry name" value="NagB/RpiA_transferase-like"/>
</dbReference>
<dbReference type="GO" id="GO:0006098">
    <property type="term" value="P:pentose-phosphate shunt"/>
    <property type="evidence" value="ECO:0007669"/>
    <property type="project" value="UniProtKB-UniPathway"/>
</dbReference>
<dbReference type="Gene3D" id="3.40.50.1360">
    <property type="match status" value="1"/>
</dbReference>
<dbReference type="SUPFAM" id="SSF100950">
    <property type="entry name" value="NagB/RpiA/CoA transferase-like"/>
    <property type="match status" value="1"/>
</dbReference>
<accession>A0A4U1BCU8</accession>
<comment type="caution">
    <text evidence="9">The sequence shown here is derived from an EMBL/GenBank/DDBJ whole genome shotgun (WGS) entry which is preliminary data.</text>
</comment>
<proteinExistence type="inferred from homology"/>
<dbReference type="PANTHER" id="PTHR11054:SF0">
    <property type="entry name" value="6-PHOSPHOGLUCONOLACTONASE"/>
    <property type="match status" value="1"/>
</dbReference>
<organism evidence="9 10">
    <name type="scientific">Ferrimonas sediminicola</name>
    <dbReference type="NCBI Taxonomy" id="2569538"/>
    <lineage>
        <taxon>Bacteria</taxon>
        <taxon>Pseudomonadati</taxon>
        <taxon>Pseudomonadota</taxon>
        <taxon>Gammaproteobacteria</taxon>
        <taxon>Alteromonadales</taxon>
        <taxon>Ferrimonadaceae</taxon>
        <taxon>Ferrimonas</taxon>
    </lineage>
</organism>
<comment type="similarity">
    <text evidence="4 7">Belongs to the glucosamine/galactosamine-6-phosphate isomerase family. 6-phosphogluconolactonase subfamily.</text>
</comment>
<comment type="catalytic activity">
    <reaction evidence="1 7">
        <text>6-phospho-D-glucono-1,5-lactone + H2O = 6-phospho-D-gluconate + H(+)</text>
        <dbReference type="Rhea" id="RHEA:12556"/>
        <dbReference type="ChEBI" id="CHEBI:15377"/>
        <dbReference type="ChEBI" id="CHEBI:15378"/>
        <dbReference type="ChEBI" id="CHEBI:57955"/>
        <dbReference type="ChEBI" id="CHEBI:58759"/>
        <dbReference type="EC" id="3.1.1.31"/>
    </reaction>
</comment>
<feature type="domain" description="Glucosamine/galactosamine-6-phosphate isomerase" evidence="8">
    <location>
        <begin position="12"/>
        <end position="222"/>
    </location>
</feature>
<evidence type="ECO:0000256" key="4">
    <source>
        <dbReference type="ARBA" id="ARBA00010662"/>
    </source>
</evidence>
<reference evidence="9 10" key="1">
    <citation type="submission" date="2019-04" db="EMBL/GenBank/DDBJ databases">
        <authorList>
            <person name="Hwang J.C."/>
        </authorList>
    </citation>
    <scope>NUCLEOTIDE SEQUENCE [LARGE SCALE GENOMIC DNA]</scope>
    <source>
        <strain evidence="9 10">IMCC35001</strain>
    </source>
</reference>
<evidence type="ECO:0000313" key="10">
    <source>
        <dbReference type="Proteomes" id="UP000305674"/>
    </source>
</evidence>
<comment type="function">
    <text evidence="2 7">Hydrolysis of 6-phosphogluconolactone to 6-phosphogluconate.</text>
</comment>
<evidence type="ECO:0000313" key="9">
    <source>
        <dbReference type="EMBL" id="TKB48527.1"/>
    </source>
</evidence>
<evidence type="ECO:0000256" key="6">
    <source>
        <dbReference type="ARBA" id="ARBA00020337"/>
    </source>
</evidence>
<dbReference type="UniPathway" id="UPA00115">
    <property type="reaction ID" value="UER00409"/>
</dbReference>
<gene>
    <name evidence="7 9" type="primary">pgl</name>
    <name evidence="9" type="ORF">FCL40_12515</name>
</gene>
<dbReference type="Proteomes" id="UP000305674">
    <property type="component" value="Unassembled WGS sequence"/>
</dbReference>
<dbReference type="GO" id="GO:0017057">
    <property type="term" value="F:6-phosphogluconolactonase activity"/>
    <property type="evidence" value="ECO:0007669"/>
    <property type="project" value="UniProtKB-UniRule"/>
</dbReference>
<dbReference type="AlphaFoldDB" id="A0A4U1BCU8"/>
<dbReference type="RefSeq" id="WP_136853638.1">
    <property type="nucleotide sequence ID" value="NZ_SWCI01000007.1"/>
</dbReference>
<keyword evidence="10" id="KW-1185">Reference proteome</keyword>
<evidence type="ECO:0000256" key="5">
    <source>
        <dbReference type="ARBA" id="ARBA00013198"/>
    </source>
</evidence>
<dbReference type="CDD" id="cd01400">
    <property type="entry name" value="6PGL"/>
    <property type="match status" value="1"/>
</dbReference>
<name>A0A4U1BCU8_9GAMM</name>
<comment type="pathway">
    <text evidence="3 7">Carbohydrate degradation; pentose phosphate pathway; D-ribulose 5-phosphate from D-glucose 6-phosphate (oxidative stage): step 2/3.</text>
</comment>
<dbReference type="OrthoDB" id="9810967at2"/>
<dbReference type="GO" id="GO:0005975">
    <property type="term" value="P:carbohydrate metabolic process"/>
    <property type="evidence" value="ECO:0007669"/>
    <property type="project" value="UniProtKB-UniRule"/>
</dbReference>
<evidence type="ECO:0000256" key="2">
    <source>
        <dbReference type="ARBA" id="ARBA00002681"/>
    </source>
</evidence>
<dbReference type="Pfam" id="PF01182">
    <property type="entry name" value="Glucosamine_iso"/>
    <property type="match status" value="1"/>
</dbReference>